<comment type="caution">
    <text evidence="3">The sequence shown here is derived from an EMBL/GenBank/DDBJ whole genome shotgun (WGS) entry which is preliminary data.</text>
</comment>
<dbReference type="Pfam" id="PF13628">
    <property type="entry name" value="DUF4142"/>
    <property type="match status" value="1"/>
</dbReference>
<evidence type="ECO:0000259" key="2">
    <source>
        <dbReference type="Pfam" id="PF13628"/>
    </source>
</evidence>
<name>A0A917E963_9RHOB</name>
<dbReference type="Proteomes" id="UP000612855">
    <property type="component" value="Unassembled WGS sequence"/>
</dbReference>
<dbReference type="Gene3D" id="1.20.1260.10">
    <property type="match status" value="1"/>
</dbReference>
<evidence type="ECO:0000256" key="1">
    <source>
        <dbReference type="SAM" id="SignalP"/>
    </source>
</evidence>
<keyword evidence="1" id="KW-0732">Signal</keyword>
<protein>
    <recommendedName>
        <fullName evidence="2">DUF4142 domain-containing protein</fullName>
    </recommendedName>
</protein>
<feature type="domain" description="DUF4142" evidence="2">
    <location>
        <begin position="20"/>
        <end position="152"/>
    </location>
</feature>
<gene>
    <name evidence="3" type="ORF">GCM10011360_01760</name>
</gene>
<dbReference type="InterPro" id="IPR025419">
    <property type="entry name" value="DUF4142"/>
</dbReference>
<feature type="signal peptide" evidence="1">
    <location>
        <begin position="1"/>
        <end position="18"/>
    </location>
</feature>
<dbReference type="EMBL" id="BMFJ01000001">
    <property type="protein sequence ID" value="GGE16649.1"/>
    <property type="molecule type" value="Genomic_DNA"/>
</dbReference>
<dbReference type="RefSeq" id="WP_188475751.1">
    <property type="nucleotide sequence ID" value="NZ_BMFJ01000001.1"/>
</dbReference>
<dbReference type="PANTHER" id="PTHR38593:SF1">
    <property type="entry name" value="BLR2558 PROTEIN"/>
    <property type="match status" value="1"/>
</dbReference>
<reference evidence="4" key="1">
    <citation type="journal article" date="2019" name="Int. J. Syst. Evol. Microbiol.">
        <title>The Global Catalogue of Microorganisms (GCM) 10K type strain sequencing project: providing services to taxonomists for standard genome sequencing and annotation.</title>
        <authorList>
            <consortium name="The Broad Institute Genomics Platform"/>
            <consortium name="The Broad Institute Genome Sequencing Center for Infectious Disease"/>
            <person name="Wu L."/>
            <person name="Ma J."/>
        </authorList>
    </citation>
    <scope>NUCLEOTIDE SEQUENCE [LARGE SCALE GENOMIC DNA]</scope>
    <source>
        <strain evidence="4">CGMCC 1.12664</strain>
    </source>
</reference>
<sequence>MLRGAFVAALLAGAPALAGDAELFAAYDRANSMDIETAELGAVRGHDPRVRALAVMVLRDHAGVRQLARDLASGAGISFDAGALPDDHGATLARLEALSGPAFDMAYLRHEARFHARAIAAVKGEILPAAALPALRDHLAAVLPHFEHHLAETLATAKALGYEVE</sequence>
<dbReference type="PANTHER" id="PTHR38593">
    <property type="entry name" value="BLR2558 PROTEIN"/>
    <property type="match status" value="1"/>
</dbReference>
<dbReference type="InterPro" id="IPR012347">
    <property type="entry name" value="Ferritin-like"/>
</dbReference>
<dbReference type="AlphaFoldDB" id="A0A917E963"/>
<evidence type="ECO:0000313" key="4">
    <source>
        <dbReference type="Proteomes" id="UP000612855"/>
    </source>
</evidence>
<evidence type="ECO:0000313" key="3">
    <source>
        <dbReference type="EMBL" id="GGE16649.1"/>
    </source>
</evidence>
<feature type="chain" id="PRO_5037196810" description="DUF4142 domain-containing protein" evidence="1">
    <location>
        <begin position="19"/>
        <end position="165"/>
    </location>
</feature>
<organism evidence="3 4">
    <name type="scientific">Primorskyibacter flagellatus</name>
    <dbReference type="NCBI Taxonomy" id="1387277"/>
    <lineage>
        <taxon>Bacteria</taxon>
        <taxon>Pseudomonadati</taxon>
        <taxon>Pseudomonadota</taxon>
        <taxon>Alphaproteobacteria</taxon>
        <taxon>Rhodobacterales</taxon>
        <taxon>Roseobacteraceae</taxon>
        <taxon>Primorskyibacter</taxon>
    </lineage>
</organism>
<proteinExistence type="predicted"/>
<accession>A0A917E963</accession>
<keyword evidence="4" id="KW-1185">Reference proteome</keyword>